<reference evidence="1 2" key="1">
    <citation type="submission" date="2024-09" db="EMBL/GenBank/DDBJ databases">
        <title>Chromosome-scale assembly of Riccia fluitans.</title>
        <authorList>
            <person name="Paukszto L."/>
            <person name="Sawicki J."/>
            <person name="Karawczyk K."/>
            <person name="Piernik-Szablinska J."/>
            <person name="Szczecinska M."/>
            <person name="Mazdziarz M."/>
        </authorList>
    </citation>
    <scope>NUCLEOTIDE SEQUENCE [LARGE SCALE GENOMIC DNA]</scope>
    <source>
        <strain evidence="1">Rf_01</strain>
        <tissue evidence="1">Aerial parts of the thallus</tissue>
    </source>
</reference>
<dbReference type="InterPro" id="IPR021954">
    <property type="entry name" value="CRR7"/>
</dbReference>
<proteinExistence type="predicted"/>
<comment type="caution">
    <text evidence="1">The sequence shown here is derived from an EMBL/GenBank/DDBJ whole genome shotgun (WGS) entry which is preliminary data.</text>
</comment>
<dbReference type="Proteomes" id="UP001605036">
    <property type="component" value="Unassembled WGS sequence"/>
</dbReference>
<dbReference type="InterPro" id="IPR038150">
    <property type="entry name" value="CRR7-like_sf"/>
</dbReference>
<protein>
    <recommendedName>
        <fullName evidence="3">Chlororespiratory reduction 7</fullName>
    </recommendedName>
</protein>
<dbReference type="PANTHER" id="PTHR36803:SF1">
    <property type="entry name" value="PROTEIN CHLORORESPIRATORY REDUCTION 7, CHLOROPLASTIC"/>
    <property type="match status" value="1"/>
</dbReference>
<name>A0ABD1ZHK5_9MARC</name>
<dbReference type="Pfam" id="PF12095">
    <property type="entry name" value="CRR7"/>
    <property type="match status" value="1"/>
</dbReference>
<evidence type="ECO:0000313" key="1">
    <source>
        <dbReference type="EMBL" id="KAL2650918.1"/>
    </source>
</evidence>
<evidence type="ECO:0000313" key="2">
    <source>
        <dbReference type="Proteomes" id="UP001605036"/>
    </source>
</evidence>
<dbReference type="AlphaFoldDB" id="A0ABD1ZHK5"/>
<gene>
    <name evidence="1" type="ORF">R1flu_019046</name>
</gene>
<dbReference type="Gene3D" id="3.90.940.40">
    <property type="entry name" value="Protein CHLORORESPIRATORY REDUCTION 7"/>
    <property type="match status" value="1"/>
</dbReference>
<dbReference type="EMBL" id="JBHFFA010000001">
    <property type="protein sequence ID" value="KAL2650918.1"/>
    <property type="molecule type" value="Genomic_DNA"/>
</dbReference>
<sequence length="169" mass="19193">MSLVCRHVIASSYAVEHLVAKNPKCVSSQLGIRFLNFNQQRLGCSTPNPFEASLSIKLQEFTTTSVSSHPAFQRRIPRIVAFGRRSLLYDETDTYVLLEPGEEEVFVNEEELRERLKSWLVKWPGNQLPEDLARFDSLDEVVSFLVNSACELDLGGGLGSVQWYEVRLE</sequence>
<organism evidence="1 2">
    <name type="scientific">Riccia fluitans</name>
    <dbReference type="NCBI Taxonomy" id="41844"/>
    <lineage>
        <taxon>Eukaryota</taxon>
        <taxon>Viridiplantae</taxon>
        <taxon>Streptophyta</taxon>
        <taxon>Embryophyta</taxon>
        <taxon>Marchantiophyta</taxon>
        <taxon>Marchantiopsida</taxon>
        <taxon>Marchantiidae</taxon>
        <taxon>Marchantiales</taxon>
        <taxon>Ricciaceae</taxon>
        <taxon>Riccia</taxon>
    </lineage>
</organism>
<keyword evidence="2" id="KW-1185">Reference proteome</keyword>
<dbReference type="PANTHER" id="PTHR36803">
    <property type="entry name" value="PROTEIN CHLORORESPIRATORY REDUCTION 7, CHLOROPLASTIC"/>
    <property type="match status" value="1"/>
</dbReference>
<accession>A0ABD1ZHK5</accession>
<evidence type="ECO:0008006" key="3">
    <source>
        <dbReference type="Google" id="ProtNLM"/>
    </source>
</evidence>